<dbReference type="Proteomes" id="UP000265361">
    <property type="component" value="Unassembled WGS sequence"/>
</dbReference>
<dbReference type="PANTHER" id="PTHR42839">
    <property type="entry name" value="ISOCHORISMATE SYNTHASE ENTC"/>
    <property type="match status" value="1"/>
</dbReference>
<feature type="signal peptide" evidence="1">
    <location>
        <begin position="1"/>
        <end position="17"/>
    </location>
</feature>
<gene>
    <name evidence="3" type="ORF">DZF97_12950</name>
</gene>
<dbReference type="SUPFAM" id="SSF56322">
    <property type="entry name" value="ADC synthase"/>
    <property type="match status" value="1"/>
</dbReference>
<feature type="domain" description="Chorismate-utilising enzyme C-terminal" evidence="2">
    <location>
        <begin position="12"/>
        <end position="169"/>
    </location>
</feature>
<dbReference type="AlphaFoldDB" id="A0A399PGM0"/>
<evidence type="ECO:0000313" key="4">
    <source>
        <dbReference type="Proteomes" id="UP000265361"/>
    </source>
</evidence>
<dbReference type="EMBL" id="QWED01000488">
    <property type="protein sequence ID" value="RIJ05584.1"/>
    <property type="molecule type" value="Genomic_DNA"/>
</dbReference>
<accession>A0A399PGM0</accession>
<keyword evidence="1" id="KW-0732">Signal</keyword>
<feature type="chain" id="PRO_5017330961" evidence="1">
    <location>
        <begin position="18"/>
        <end position="178"/>
    </location>
</feature>
<protein>
    <submittedName>
        <fullName evidence="3">Isochorismate synthase</fullName>
    </submittedName>
</protein>
<comment type="caution">
    <text evidence="3">The sequence shown here is derived from an EMBL/GenBank/DDBJ whole genome shotgun (WGS) entry which is preliminary data.</text>
</comment>
<name>A0A399PGM0_9MICO</name>
<dbReference type="PANTHER" id="PTHR42839:SF2">
    <property type="entry name" value="ISOCHORISMATE SYNTHASE ENTC"/>
    <property type="match status" value="1"/>
</dbReference>
<dbReference type="InterPro" id="IPR005801">
    <property type="entry name" value="ADC_synthase"/>
</dbReference>
<evidence type="ECO:0000259" key="2">
    <source>
        <dbReference type="Pfam" id="PF00425"/>
    </source>
</evidence>
<dbReference type="Gene3D" id="3.60.120.10">
    <property type="entry name" value="Anthranilate synthase"/>
    <property type="match status" value="1"/>
</dbReference>
<sequence length="178" mass="18182">RKLIISLAGLVTDAAAAAGLAASPKDNEEHAFARDSVLDALRPHSRDLATTDAPFTLKLPNLWHLASDVTGTLGDGSSSLDLVGALHPTAAVAGHPTAAALELIAELEPFDRGRYAGPVGWVAADGDGEWAIALRGAQVDPSGAIVAHAGAGIVAGSDPERERAETAMKFRPVVEALG</sequence>
<dbReference type="InterPro" id="IPR015890">
    <property type="entry name" value="Chorismate_C"/>
</dbReference>
<organism evidence="3 4">
    <name type="scientific">Clavibacter nebraskensis</name>
    <dbReference type="NCBI Taxonomy" id="31963"/>
    <lineage>
        <taxon>Bacteria</taxon>
        <taxon>Bacillati</taxon>
        <taxon>Actinomycetota</taxon>
        <taxon>Actinomycetes</taxon>
        <taxon>Micrococcales</taxon>
        <taxon>Microbacteriaceae</taxon>
        <taxon>Clavibacter</taxon>
    </lineage>
</organism>
<proteinExistence type="predicted"/>
<feature type="non-terminal residue" evidence="3">
    <location>
        <position position="1"/>
    </location>
</feature>
<reference evidence="3 4" key="1">
    <citation type="submission" date="2018-08" db="EMBL/GenBank/DDBJ databases">
        <title>Genome Sequence of Clavibacter michiganensis Subspecies type strains, and the Atypical Peach-Colored Strains Isolated from Tomato.</title>
        <authorList>
            <person name="Osdaghi E."/>
            <person name="Portier P."/>
            <person name="Briand M."/>
            <person name="Jacques M.-A."/>
        </authorList>
    </citation>
    <scope>NUCLEOTIDE SEQUENCE [LARGE SCALE GENOMIC DNA]</scope>
    <source>
        <strain evidence="3 4">CFBP 7577</strain>
    </source>
</reference>
<evidence type="ECO:0000313" key="3">
    <source>
        <dbReference type="EMBL" id="RIJ05584.1"/>
    </source>
</evidence>
<dbReference type="Pfam" id="PF00425">
    <property type="entry name" value="Chorismate_bind"/>
    <property type="match status" value="1"/>
</dbReference>
<evidence type="ECO:0000256" key="1">
    <source>
        <dbReference type="SAM" id="SignalP"/>
    </source>
</evidence>